<comment type="caution">
    <text evidence="2">The sequence shown here is derived from an EMBL/GenBank/DDBJ whole genome shotgun (WGS) entry which is preliminary data.</text>
</comment>
<accession>D5PIE4</accession>
<proteinExistence type="predicted"/>
<evidence type="ECO:0000313" key="2">
    <source>
        <dbReference type="EMBL" id="EFG74157.1"/>
    </source>
</evidence>
<keyword evidence="3" id="KW-1185">Reference proteome</keyword>
<dbReference type="Gene3D" id="3.40.50.300">
    <property type="entry name" value="P-loop containing nucleotide triphosphate hydrolases"/>
    <property type="match status" value="1"/>
</dbReference>
<gene>
    <name evidence="2" type="ORF">HMPREF0591_5938</name>
</gene>
<dbReference type="InterPro" id="IPR027417">
    <property type="entry name" value="P-loop_NTPase"/>
</dbReference>
<dbReference type="eggNOG" id="COG0468">
    <property type="taxonomic scope" value="Bacteria"/>
</dbReference>
<sequence length="408" mass="44686">MAATMTDVDRSDEYAEWIAEEEAEQQRHQLAVHNGWHPDDPGPTEPAGQSESAGEDPDAATTWEPVELGPYLRGEVEPITPSVGACRTDGQRLLYPGLEHAVIAHTAAGKTWFALACATAELLAGNPVVYLHFEESSAASTVERLRQIGLSPDLIQRQLMFVTPSKPLRRSWLDELLARRPTLVVIDGVNEAMVLQGQKIDLEGWSVVRRTLIVPFKEVAAAVLECDHLPLSADPLRGDAYGTVHKGNVVDGVRFALVRKERFGRRRRGRALLYSTKDRNGQVELHGSDNDSGAVYLGTLVVDDTDTTPDFLTLYAPKPEEDTRPDASTAKPADAVYEVVAALPEHEVRSSDLLYAEVRKAGHQIKDKAIRDAAADLVVAGRFIEMSGRRGARGYRAVVPTSARDSDE</sequence>
<dbReference type="HOGENOM" id="CLU_058407_0_0_11"/>
<dbReference type="AlphaFoldDB" id="D5PIE4"/>
<protein>
    <submittedName>
        <fullName evidence="2">Uncharacterized protein</fullName>
    </submittedName>
</protein>
<dbReference type="RefSeq" id="WP_007172106.1">
    <property type="nucleotide sequence ID" value="NZ_GG770560.1"/>
</dbReference>
<dbReference type="EMBL" id="ADNV01000380">
    <property type="protein sequence ID" value="EFG74157.1"/>
    <property type="molecule type" value="Genomic_DNA"/>
</dbReference>
<dbReference type="Proteomes" id="UP000003653">
    <property type="component" value="Unassembled WGS sequence"/>
</dbReference>
<organism evidence="2 3">
    <name type="scientific">Mycobacterium parascrofulaceum ATCC BAA-614</name>
    <dbReference type="NCBI Taxonomy" id="525368"/>
    <lineage>
        <taxon>Bacteria</taxon>
        <taxon>Bacillati</taxon>
        <taxon>Actinomycetota</taxon>
        <taxon>Actinomycetes</taxon>
        <taxon>Mycobacteriales</taxon>
        <taxon>Mycobacteriaceae</taxon>
        <taxon>Mycobacterium</taxon>
        <taxon>Mycobacterium simiae complex</taxon>
    </lineage>
</organism>
<name>D5PIE4_9MYCO</name>
<reference evidence="2 3" key="1">
    <citation type="submission" date="2010-04" db="EMBL/GenBank/DDBJ databases">
        <authorList>
            <person name="Muzny D."/>
            <person name="Qin X."/>
            <person name="Deng J."/>
            <person name="Jiang H."/>
            <person name="Liu Y."/>
            <person name="Qu J."/>
            <person name="Song X.-Z."/>
            <person name="Zhang L."/>
            <person name="Thornton R."/>
            <person name="Coyle M."/>
            <person name="Francisco L."/>
            <person name="Jackson L."/>
            <person name="Javaid M."/>
            <person name="Korchina V."/>
            <person name="Kovar C."/>
            <person name="Mata R."/>
            <person name="Mathew T."/>
            <person name="Ngo R."/>
            <person name="Nguyen L."/>
            <person name="Nguyen N."/>
            <person name="Okwuonu G."/>
            <person name="Ongeri F."/>
            <person name="Pham C."/>
            <person name="Simmons D."/>
            <person name="Wilczek-Boney K."/>
            <person name="Hale W."/>
            <person name="Jakkamsetti A."/>
            <person name="Pham P."/>
            <person name="Ruth R."/>
            <person name="San Lucas F."/>
            <person name="Warren J."/>
            <person name="Zhang J."/>
            <person name="Zhao Z."/>
            <person name="Zhou C."/>
            <person name="Zhu D."/>
            <person name="Lee S."/>
            <person name="Bess C."/>
            <person name="Blankenburg K."/>
            <person name="Forbes L."/>
            <person name="Fu Q."/>
            <person name="Gubbala S."/>
            <person name="Hirani K."/>
            <person name="Jayaseelan J.C."/>
            <person name="Lara F."/>
            <person name="Munidasa M."/>
            <person name="Palculict T."/>
            <person name="Patil S."/>
            <person name="Pu L.-L."/>
            <person name="Saada N."/>
            <person name="Tang L."/>
            <person name="Weissenberger G."/>
            <person name="Zhu Y."/>
            <person name="Hemphill L."/>
            <person name="Shang Y."/>
            <person name="Youmans B."/>
            <person name="Ayvaz T."/>
            <person name="Ross M."/>
            <person name="Santibanez J."/>
            <person name="Aqrawi P."/>
            <person name="Gross S."/>
            <person name="Joshi V."/>
            <person name="Fowler G."/>
            <person name="Nazareth L."/>
            <person name="Reid J."/>
            <person name="Worley K."/>
            <person name="Petrosino J."/>
            <person name="Highlander S."/>
            <person name="Gibbs R."/>
        </authorList>
    </citation>
    <scope>NUCLEOTIDE SEQUENCE [LARGE SCALE GENOMIC DNA]</scope>
    <source>
        <strain evidence="2 3">ATCC BAA-614</strain>
    </source>
</reference>
<feature type="region of interest" description="Disordered" evidence="1">
    <location>
        <begin position="21"/>
        <end position="61"/>
    </location>
</feature>
<evidence type="ECO:0000313" key="3">
    <source>
        <dbReference type="Proteomes" id="UP000003653"/>
    </source>
</evidence>
<evidence type="ECO:0000256" key="1">
    <source>
        <dbReference type="SAM" id="MobiDB-lite"/>
    </source>
</evidence>
<dbReference type="SUPFAM" id="SSF52540">
    <property type="entry name" value="P-loop containing nucleoside triphosphate hydrolases"/>
    <property type="match status" value="1"/>
</dbReference>